<dbReference type="PANTHER" id="PTHR33931:SF2">
    <property type="entry name" value="HOLIN-LIKE PROTEIN CIDA"/>
    <property type="match status" value="1"/>
</dbReference>
<evidence type="ECO:0000256" key="2">
    <source>
        <dbReference type="ARBA" id="ARBA00022475"/>
    </source>
</evidence>
<protein>
    <submittedName>
        <fullName evidence="7">Holin</fullName>
    </submittedName>
</protein>
<name>A0A1B9B7T3_9BACI</name>
<accession>A0A1B9B7T3</accession>
<comment type="subcellular location">
    <subcellularLocation>
        <location evidence="1">Cell membrane</location>
        <topology evidence="1">Multi-pass membrane protein</topology>
    </subcellularLocation>
</comment>
<reference evidence="8" key="1">
    <citation type="submission" date="2016-05" db="EMBL/GenBank/DDBJ databases">
        <authorList>
            <person name="Liu B."/>
            <person name="Wang J."/>
            <person name="Zhu Y."/>
            <person name="Liu G."/>
            <person name="Chen Q."/>
            <person name="Chen Z."/>
            <person name="Lan J."/>
            <person name="Che J."/>
            <person name="Ge C."/>
            <person name="Shi H."/>
            <person name="Pan Z."/>
            <person name="Liu X."/>
        </authorList>
    </citation>
    <scope>NUCLEOTIDE SEQUENCE [LARGE SCALE GENOMIC DNA]</scope>
    <source>
        <strain evidence="8">FJAT-27215</strain>
    </source>
</reference>
<keyword evidence="2" id="KW-1003">Cell membrane</keyword>
<feature type="transmembrane region" description="Helical" evidence="6">
    <location>
        <begin position="30"/>
        <end position="46"/>
    </location>
</feature>
<keyword evidence="5 6" id="KW-0472">Membrane</keyword>
<keyword evidence="8" id="KW-1185">Reference proteome</keyword>
<dbReference type="GO" id="GO:0005886">
    <property type="term" value="C:plasma membrane"/>
    <property type="evidence" value="ECO:0007669"/>
    <property type="project" value="UniProtKB-SubCell"/>
</dbReference>
<keyword evidence="3 6" id="KW-0812">Transmembrane</keyword>
<evidence type="ECO:0000313" key="8">
    <source>
        <dbReference type="Proteomes" id="UP000092578"/>
    </source>
</evidence>
<evidence type="ECO:0000256" key="3">
    <source>
        <dbReference type="ARBA" id="ARBA00022692"/>
    </source>
</evidence>
<gene>
    <name evidence="7" type="ORF">A8F95_18605</name>
</gene>
<organism evidence="7 8">
    <name type="scientific">Pseudobacillus wudalianchiensis</name>
    <dbReference type="NCBI Taxonomy" id="1743143"/>
    <lineage>
        <taxon>Bacteria</taxon>
        <taxon>Bacillati</taxon>
        <taxon>Bacillota</taxon>
        <taxon>Bacilli</taxon>
        <taxon>Bacillales</taxon>
        <taxon>Bacillaceae</taxon>
        <taxon>Pseudobacillus</taxon>
    </lineage>
</organism>
<evidence type="ECO:0000256" key="4">
    <source>
        <dbReference type="ARBA" id="ARBA00022989"/>
    </source>
</evidence>
<dbReference type="InterPro" id="IPR005538">
    <property type="entry name" value="LrgA/CidA"/>
</dbReference>
<evidence type="ECO:0000256" key="1">
    <source>
        <dbReference type="ARBA" id="ARBA00004651"/>
    </source>
</evidence>
<keyword evidence="4 6" id="KW-1133">Transmembrane helix</keyword>
<dbReference type="Proteomes" id="UP000092578">
    <property type="component" value="Unassembled WGS sequence"/>
</dbReference>
<comment type="caution">
    <text evidence="7">The sequence shown here is derived from an EMBL/GenBank/DDBJ whole genome shotgun (WGS) entry which is preliminary data.</text>
</comment>
<dbReference type="PANTHER" id="PTHR33931">
    <property type="entry name" value="HOLIN-LIKE PROTEIN CIDA-RELATED"/>
    <property type="match status" value="1"/>
</dbReference>
<proteinExistence type="predicted"/>
<feature type="transmembrane region" description="Helical" evidence="6">
    <location>
        <begin position="58"/>
        <end position="79"/>
    </location>
</feature>
<feature type="transmembrane region" description="Helical" evidence="6">
    <location>
        <begin position="91"/>
        <end position="111"/>
    </location>
</feature>
<dbReference type="EMBL" id="MAYT01000002">
    <property type="protein sequence ID" value="OCA92148.1"/>
    <property type="molecule type" value="Genomic_DNA"/>
</dbReference>
<evidence type="ECO:0000256" key="5">
    <source>
        <dbReference type="ARBA" id="ARBA00023136"/>
    </source>
</evidence>
<dbReference type="AlphaFoldDB" id="A0A1B9B7T3"/>
<evidence type="ECO:0000256" key="6">
    <source>
        <dbReference type="SAM" id="Phobius"/>
    </source>
</evidence>
<dbReference type="NCBIfam" id="NF002460">
    <property type="entry name" value="PRK01658.1"/>
    <property type="match status" value="1"/>
</dbReference>
<evidence type="ECO:0000313" key="7">
    <source>
        <dbReference type="EMBL" id="OCA92148.1"/>
    </source>
</evidence>
<dbReference type="RefSeq" id="WP_065409567.1">
    <property type="nucleotide sequence ID" value="NZ_MAYT01000002.1"/>
</dbReference>
<sequence length="124" mass="13900">MVMFLKSIVQIILLCAFSLGMNQLVNWLDLPIPGSILGMFILFILLQTKIIRLEWIELGANWLLAELLLFFIPAAVGIIKYKNVLIDDGLYVTLVIVLSTAVVMACTGLTAKKIAERKEQRHLS</sequence>
<dbReference type="Pfam" id="PF03788">
    <property type="entry name" value="LrgA"/>
    <property type="match status" value="1"/>
</dbReference>